<organism evidence="1 2">
    <name type="scientific">Leersia perrieri</name>
    <dbReference type="NCBI Taxonomy" id="77586"/>
    <lineage>
        <taxon>Eukaryota</taxon>
        <taxon>Viridiplantae</taxon>
        <taxon>Streptophyta</taxon>
        <taxon>Embryophyta</taxon>
        <taxon>Tracheophyta</taxon>
        <taxon>Spermatophyta</taxon>
        <taxon>Magnoliopsida</taxon>
        <taxon>Liliopsida</taxon>
        <taxon>Poales</taxon>
        <taxon>Poaceae</taxon>
        <taxon>BOP clade</taxon>
        <taxon>Oryzoideae</taxon>
        <taxon>Oryzeae</taxon>
        <taxon>Oryzinae</taxon>
        <taxon>Leersia</taxon>
    </lineage>
</organism>
<reference evidence="1" key="3">
    <citation type="submission" date="2015-04" db="UniProtKB">
        <authorList>
            <consortium name="EnsemblPlants"/>
        </authorList>
    </citation>
    <scope>IDENTIFICATION</scope>
</reference>
<dbReference type="eggNOG" id="KOG2352">
    <property type="taxonomic scope" value="Eukaryota"/>
</dbReference>
<keyword evidence="2" id="KW-1185">Reference proteome</keyword>
<dbReference type="SUPFAM" id="SSF53335">
    <property type="entry name" value="S-adenosyl-L-methionine-dependent methyltransferases"/>
    <property type="match status" value="1"/>
</dbReference>
<dbReference type="InterPro" id="IPR029063">
    <property type="entry name" value="SAM-dependent_MTases_sf"/>
</dbReference>
<dbReference type="STRING" id="77586.A0A0D9X9V2"/>
<dbReference type="AlphaFoldDB" id="A0A0D9X9V2"/>
<accession>A0A0D9X9V2</accession>
<evidence type="ECO:0008006" key="3">
    <source>
        <dbReference type="Google" id="ProtNLM"/>
    </source>
</evidence>
<dbReference type="EnsemblPlants" id="LPERR08G17520.1">
    <property type="protein sequence ID" value="LPERR08G17520.1"/>
    <property type="gene ID" value="LPERR08G17520"/>
</dbReference>
<evidence type="ECO:0000313" key="2">
    <source>
        <dbReference type="Proteomes" id="UP000032180"/>
    </source>
</evidence>
<reference evidence="1 2" key="1">
    <citation type="submission" date="2012-08" db="EMBL/GenBank/DDBJ databases">
        <title>Oryza genome evolution.</title>
        <authorList>
            <person name="Wing R.A."/>
        </authorList>
    </citation>
    <scope>NUCLEOTIDE SEQUENCE</scope>
</reference>
<dbReference type="Gene3D" id="3.40.50.150">
    <property type="entry name" value="Vaccinia Virus protein VP39"/>
    <property type="match status" value="1"/>
</dbReference>
<dbReference type="HOGENOM" id="CLU_1063054_0_0_1"/>
<reference evidence="2" key="2">
    <citation type="submission" date="2013-12" db="EMBL/GenBank/DDBJ databases">
        <authorList>
            <person name="Yu Y."/>
            <person name="Lee S."/>
            <person name="de Baynast K."/>
            <person name="Wissotski M."/>
            <person name="Liu L."/>
            <person name="Talag J."/>
            <person name="Goicoechea J."/>
            <person name="Angelova A."/>
            <person name="Jetty R."/>
            <person name="Kudrna D."/>
            <person name="Golser W."/>
            <person name="Rivera L."/>
            <person name="Zhang J."/>
            <person name="Wing R."/>
        </authorList>
    </citation>
    <scope>NUCLEOTIDE SEQUENCE</scope>
</reference>
<sequence>MCACGVIVFGWASNWPTNFGPIDRAAHVRDTEKSPIHNFNRISRRRRRREFRRADDSTPAIGISMAAISPELEGLQYLEPSRFIAFSFPNPSSTMPPTPTPRMRLFRDKPRCLCVGVGGGALLMLIRKGLQCDVLGIEADGVVLDVARSHFGLVEDEFLRVRVGDAIQMIQDFAQQGEPVQLWWILIPLMLIAPPLEMTQESILLAARRILHKKGALILNVIPPAEDGFLYKELIEVLRHVFCELYEINVGNVHFVAHHFNQ</sequence>
<proteinExistence type="predicted"/>
<name>A0A0D9X9V2_9ORYZ</name>
<protein>
    <recommendedName>
        <fullName evidence="3">PABS domain-containing protein</fullName>
    </recommendedName>
</protein>
<evidence type="ECO:0000313" key="1">
    <source>
        <dbReference type="EnsemblPlants" id="LPERR08G17520.1"/>
    </source>
</evidence>
<dbReference type="Gramene" id="LPERR08G17520.1">
    <property type="protein sequence ID" value="LPERR08G17520.1"/>
    <property type="gene ID" value="LPERR08G17520"/>
</dbReference>
<dbReference type="Proteomes" id="UP000032180">
    <property type="component" value="Chromosome 8"/>
</dbReference>
<dbReference type="CDD" id="cd02440">
    <property type="entry name" value="AdoMet_MTases"/>
    <property type="match status" value="1"/>
</dbReference>